<keyword evidence="4" id="KW-1185">Reference proteome</keyword>
<dbReference type="GO" id="GO:0008270">
    <property type="term" value="F:zinc ion binding"/>
    <property type="evidence" value="ECO:0007669"/>
    <property type="project" value="UniProtKB-KW"/>
</dbReference>
<dbReference type="SMART" id="SM00355">
    <property type="entry name" value="ZnF_C2H2"/>
    <property type="match status" value="3"/>
</dbReference>
<keyword evidence="1" id="KW-0479">Metal-binding</keyword>
<dbReference type="AlphaFoldDB" id="A0AAN6NA24"/>
<dbReference type="InterPro" id="IPR054464">
    <property type="entry name" value="ULD_fung"/>
</dbReference>
<reference evidence="4" key="1">
    <citation type="journal article" date="2023" name="Mol. Phylogenet. Evol.">
        <title>Genome-scale phylogeny and comparative genomics of the fungal order Sordariales.</title>
        <authorList>
            <person name="Hensen N."/>
            <person name="Bonometti L."/>
            <person name="Westerberg I."/>
            <person name="Brannstrom I.O."/>
            <person name="Guillou S."/>
            <person name="Cros-Aarteil S."/>
            <person name="Calhoun S."/>
            <person name="Haridas S."/>
            <person name="Kuo A."/>
            <person name="Mondo S."/>
            <person name="Pangilinan J."/>
            <person name="Riley R."/>
            <person name="LaButti K."/>
            <person name="Andreopoulos B."/>
            <person name="Lipzen A."/>
            <person name="Chen C."/>
            <person name="Yan M."/>
            <person name="Daum C."/>
            <person name="Ng V."/>
            <person name="Clum A."/>
            <person name="Steindorff A."/>
            <person name="Ohm R.A."/>
            <person name="Martin F."/>
            <person name="Silar P."/>
            <person name="Natvig D.O."/>
            <person name="Lalanne C."/>
            <person name="Gautier V."/>
            <person name="Ament-Velasquez S.L."/>
            <person name="Kruys A."/>
            <person name="Hutchinson M.I."/>
            <person name="Powell A.J."/>
            <person name="Barry K."/>
            <person name="Miller A.N."/>
            <person name="Grigoriev I.V."/>
            <person name="Debuchy R."/>
            <person name="Gladieux P."/>
            <person name="Hiltunen Thoren M."/>
            <person name="Johannesson H."/>
        </authorList>
    </citation>
    <scope>NUCLEOTIDE SEQUENCE [LARGE SCALE GENOMIC DNA]</scope>
    <source>
        <strain evidence="4">CBS 340.73</strain>
    </source>
</reference>
<keyword evidence="1" id="KW-0862">Zinc</keyword>
<keyword evidence="1" id="KW-0863">Zinc-finger</keyword>
<gene>
    <name evidence="3" type="ORF">QBC46DRAFT_353431</name>
</gene>
<feature type="domain" description="C2H2-type" evidence="2">
    <location>
        <begin position="482"/>
        <end position="509"/>
    </location>
</feature>
<dbReference type="PROSITE" id="PS00028">
    <property type="entry name" value="ZINC_FINGER_C2H2_1"/>
    <property type="match status" value="1"/>
</dbReference>
<organism evidence="3 4">
    <name type="scientific">Diplogelasinospora grovesii</name>
    <dbReference type="NCBI Taxonomy" id="303347"/>
    <lineage>
        <taxon>Eukaryota</taxon>
        <taxon>Fungi</taxon>
        <taxon>Dikarya</taxon>
        <taxon>Ascomycota</taxon>
        <taxon>Pezizomycotina</taxon>
        <taxon>Sordariomycetes</taxon>
        <taxon>Sordariomycetidae</taxon>
        <taxon>Sordariales</taxon>
        <taxon>Diplogelasinosporaceae</taxon>
        <taxon>Diplogelasinospora</taxon>
    </lineage>
</organism>
<sequence length="622" mass="70899">MIEGFTSSAPSLPRNEKPIMEVALTFGSLGDIIAICQIVIELSRALGSTAGSAREYQDIREDLDSFVRVLMQVTATYEQYEVSPWLEGVDKEIKRAVAECARLVQDALDRIRAKKYPPSLRSGGSGNAARDAIKKLEWSFRNEKESLRTLQERLRSRTETITLLTGIAAQRSARVDNLTMMDRINEVKVLMDGHQHELLRLYQEHINVSREQKDQLCKIDGKLATQEQTSWSMLALMKNVSVAVIELKDMVGTCAQVAVSLQTLASNPMFFRGLDPTRNMPVFFEDALGNVLEISVDWIHDWDMFHSLLEHRFQNLKGHQLVQQQAYALEENCTGKNIDRRRPWSASVRRGMKVNMSMVFTDVPDGEERCPGCKTGADFPENGAIQCSNAQCGMWLRTLRKNAHPEENRERHFKDDDNFKETKQIDSVSRIDEPSDFRRVCLIVTEAVFVPPVFTPIPPKQRRTLPKPLAPMSDLDNHSQTHMCTKCSKLFDRRCDLNKHLNYHEGPFKCIFSGCIYKKQGFPSAKDLLRHAHSRHPNMHPKWTFFCLFPPCPYKSTLESNWKQHMENVHNWIYIRTESSGKRKGQSMALHGQAIQTVVGDPMETPVKTGVNSSEILSKHIG</sequence>
<proteinExistence type="predicted"/>
<dbReference type="Proteomes" id="UP001303473">
    <property type="component" value="Unassembled WGS sequence"/>
</dbReference>
<dbReference type="PANTHER" id="PTHR38886:SF1">
    <property type="entry name" value="NACHT-NTPASE AND P-LOOP NTPASES N-TERMINAL DOMAIN-CONTAINING PROTEIN"/>
    <property type="match status" value="1"/>
</dbReference>
<evidence type="ECO:0000313" key="4">
    <source>
        <dbReference type="Proteomes" id="UP001303473"/>
    </source>
</evidence>
<dbReference type="PROSITE" id="PS50157">
    <property type="entry name" value="ZINC_FINGER_C2H2_2"/>
    <property type="match status" value="1"/>
</dbReference>
<evidence type="ECO:0000259" key="2">
    <source>
        <dbReference type="PROSITE" id="PS50157"/>
    </source>
</evidence>
<evidence type="ECO:0000256" key="1">
    <source>
        <dbReference type="PROSITE-ProRule" id="PRU00042"/>
    </source>
</evidence>
<protein>
    <recommendedName>
        <fullName evidence="2">C2H2-type domain-containing protein</fullName>
    </recommendedName>
</protein>
<dbReference type="Gene3D" id="3.30.160.60">
    <property type="entry name" value="Classic Zinc Finger"/>
    <property type="match status" value="1"/>
</dbReference>
<dbReference type="PANTHER" id="PTHR38886">
    <property type="entry name" value="SESA DOMAIN-CONTAINING PROTEIN"/>
    <property type="match status" value="1"/>
</dbReference>
<evidence type="ECO:0000313" key="3">
    <source>
        <dbReference type="EMBL" id="KAK3941234.1"/>
    </source>
</evidence>
<dbReference type="InterPro" id="IPR013087">
    <property type="entry name" value="Znf_C2H2_type"/>
</dbReference>
<dbReference type="EMBL" id="MU853785">
    <property type="protein sequence ID" value="KAK3941234.1"/>
    <property type="molecule type" value="Genomic_DNA"/>
</dbReference>
<dbReference type="Pfam" id="PF22893">
    <property type="entry name" value="ULD_2"/>
    <property type="match status" value="1"/>
</dbReference>
<comment type="caution">
    <text evidence="3">The sequence shown here is derived from an EMBL/GenBank/DDBJ whole genome shotgun (WGS) entry which is preliminary data.</text>
</comment>
<accession>A0AAN6NA24</accession>
<name>A0AAN6NA24_9PEZI</name>